<keyword evidence="6" id="KW-1185">Reference proteome</keyword>
<keyword evidence="2" id="KW-0479">Metal-binding</keyword>
<accession>A0ABM9K1V0</accession>
<dbReference type="PANTHER" id="PTHR43462">
    <property type="entry name" value="ALANYL-TRNA EDITING PROTEIN"/>
    <property type="match status" value="1"/>
</dbReference>
<dbReference type="SUPFAM" id="SSF55186">
    <property type="entry name" value="ThrRS/AlaRS common domain"/>
    <property type="match status" value="1"/>
</dbReference>
<evidence type="ECO:0000259" key="4">
    <source>
        <dbReference type="SMART" id="SM00863"/>
    </source>
</evidence>
<dbReference type="Pfam" id="PF07973">
    <property type="entry name" value="tRNA_SAD"/>
    <property type="match status" value="1"/>
</dbReference>
<dbReference type="EC" id="6.1.1.7" evidence="5"/>
<evidence type="ECO:0000256" key="2">
    <source>
        <dbReference type="ARBA" id="ARBA00022723"/>
    </source>
</evidence>
<sequence length="218" mass="24072">MARKLFWEDAYLTQHRPTVSSVDGAEVRLEATIFFAFSGGQESDAGSIGGYAVEEARKDALDIIYRLHEDHTLKVGQAVDVVIDWPRRYSLMRLHFAAEMVLQLIYQHVPGITRIGAHISADKARIDFMHDTSLAGLLPTLLSETEALVLADLPIQTGYTDVALQRRYWKVEGFASMACGGTHPRTTGEIGVLSLKRKNPGKGKERIEIALAGLQPSP</sequence>
<dbReference type="InterPro" id="IPR009000">
    <property type="entry name" value="Transl_B-barrel_sf"/>
</dbReference>
<dbReference type="SMART" id="SM00863">
    <property type="entry name" value="tRNA_SAD"/>
    <property type="match status" value="1"/>
</dbReference>
<dbReference type="InterPro" id="IPR012947">
    <property type="entry name" value="tRNA_SAD"/>
</dbReference>
<dbReference type="Proteomes" id="UP001189757">
    <property type="component" value="Unassembled WGS sequence"/>
</dbReference>
<name>A0ABM9K1V0_9RALS</name>
<dbReference type="Gene3D" id="3.30.980.10">
    <property type="entry name" value="Threonyl-trna Synthetase, Chain A, domain 2"/>
    <property type="match status" value="1"/>
</dbReference>
<evidence type="ECO:0000256" key="3">
    <source>
        <dbReference type="ARBA" id="ARBA00022833"/>
    </source>
</evidence>
<evidence type="ECO:0000313" key="5">
    <source>
        <dbReference type="EMBL" id="CAJ0810350.1"/>
    </source>
</evidence>
<gene>
    <name evidence="5" type="primary">alaS_1</name>
    <name evidence="5" type="ORF">LMG18101_00860</name>
</gene>
<feature type="domain" description="Threonyl/alanyl tRNA synthetase SAD" evidence="4">
    <location>
        <begin position="166"/>
        <end position="208"/>
    </location>
</feature>
<comment type="cofactor">
    <cofactor evidence="1">
        <name>Zn(2+)</name>
        <dbReference type="ChEBI" id="CHEBI:29105"/>
    </cofactor>
</comment>
<dbReference type="InterPro" id="IPR018163">
    <property type="entry name" value="Thr/Ala-tRNA-synth_IIc_edit"/>
</dbReference>
<proteinExistence type="predicted"/>
<dbReference type="EMBL" id="CATZLL010000002">
    <property type="protein sequence ID" value="CAJ0810350.1"/>
    <property type="molecule type" value="Genomic_DNA"/>
</dbReference>
<dbReference type="SUPFAM" id="SSF50447">
    <property type="entry name" value="Translation proteins"/>
    <property type="match status" value="1"/>
</dbReference>
<evidence type="ECO:0000256" key="1">
    <source>
        <dbReference type="ARBA" id="ARBA00001947"/>
    </source>
</evidence>
<evidence type="ECO:0000313" key="6">
    <source>
        <dbReference type="Proteomes" id="UP001189757"/>
    </source>
</evidence>
<dbReference type="GO" id="GO:0004813">
    <property type="term" value="F:alanine-tRNA ligase activity"/>
    <property type="evidence" value="ECO:0007669"/>
    <property type="project" value="UniProtKB-EC"/>
</dbReference>
<dbReference type="PANTHER" id="PTHR43462:SF1">
    <property type="entry name" value="ALANYL-TRNA EDITING PROTEIN AARSD1"/>
    <property type="match status" value="1"/>
</dbReference>
<dbReference type="Gene3D" id="2.40.30.130">
    <property type="match status" value="1"/>
</dbReference>
<dbReference type="InterPro" id="IPR051335">
    <property type="entry name" value="Alanyl-tRNA_Editing_Enzymes"/>
</dbReference>
<protein>
    <submittedName>
        <fullName evidence="5">Alanine--tRNA ligase</fullName>
        <ecNumber evidence="5">6.1.1.7</ecNumber>
    </submittedName>
</protein>
<keyword evidence="3" id="KW-0862">Zinc</keyword>
<keyword evidence="5" id="KW-0436">Ligase</keyword>
<comment type="caution">
    <text evidence="5">The sequence shown here is derived from an EMBL/GenBank/DDBJ whole genome shotgun (WGS) entry which is preliminary data.</text>
</comment>
<organism evidence="5 6">
    <name type="scientific">Ralstonia flaminis</name>
    <dbReference type="NCBI Taxonomy" id="3058597"/>
    <lineage>
        <taxon>Bacteria</taxon>
        <taxon>Pseudomonadati</taxon>
        <taxon>Pseudomonadota</taxon>
        <taxon>Betaproteobacteria</taxon>
        <taxon>Burkholderiales</taxon>
        <taxon>Burkholderiaceae</taxon>
        <taxon>Ralstonia</taxon>
    </lineage>
</organism>
<reference evidence="5 6" key="1">
    <citation type="submission" date="2023-07" db="EMBL/GenBank/DDBJ databases">
        <authorList>
            <person name="Peeters C."/>
        </authorList>
    </citation>
    <scope>NUCLEOTIDE SEQUENCE [LARGE SCALE GENOMIC DNA]</scope>
    <source>
        <strain evidence="5 6">LMG 18101</strain>
    </source>
</reference>